<dbReference type="PANTHER" id="PTHR23407:SF1">
    <property type="entry name" value="5-FORMYLTETRAHYDROFOLATE CYCLO-LIGASE"/>
    <property type="match status" value="1"/>
</dbReference>
<keyword evidence="5" id="KW-0460">Magnesium</keyword>
<feature type="binding site" evidence="4">
    <location>
        <position position="75"/>
    </location>
    <ligand>
        <name>substrate</name>
    </ligand>
</feature>
<dbReference type="InterPro" id="IPR002698">
    <property type="entry name" value="FTHF_cligase"/>
</dbReference>
<dbReference type="GO" id="GO:0035999">
    <property type="term" value="P:tetrahydrofolate interconversion"/>
    <property type="evidence" value="ECO:0007669"/>
    <property type="project" value="TreeGrafter"/>
</dbReference>
<dbReference type="GO" id="GO:0005524">
    <property type="term" value="F:ATP binding"/>
    <property type="evidence" value="ECO:0007669"/>
    <property type="project" value="UniProtKB-KW"/>
</dbReference>
<evidence type="ECO:0000256" key="1">
    <source>
        <dbReference type="ARBA" id="ARBA00010638"/>
    </source>
</evidence>
<feature type="binding site" evidence="4">
    <location>
        <begin position="158"/>
        <end position="166"/>
    </location>
    <ligand>
        <name>ATP</name>
        <dbReference type="ChEBI" id="CHEBI:30616"/>
    </ligand>
</feature>
<dbReference type="NCBIfam" id="TIGR02727">
    <property type="entry name" value="MTHFS_bact"/>
    <property type="match status" value="1"/>
</dbReference>
<dbReference type="GeneID" id="80350732"/>
<sequence>MDTAGQRDKQRWRAELAARRAAVTAPVREAEAAALTAAVEQLVAEWVVGAWAGGTGAEGSRAEGTGGATWVAAYVPVGGEPGSTAMLDALRAGGARVLLPVTGPPGPLDWAEYTGAGSLRRARYGLPEPDGPRLSTAAIGSARVVLVPALAVDLAGVRLGRGAGYYDRTLPAARPDARLIAVVRDDEVVPRLPEEPHDRRMGWALTPGGGLRRLGGV</sequence>
<dbReference type="GO" id="GO:0046872">
    <property type="term" value="F:metal ion binding"/>
    <property type="evidence" value="ECO:0007669"/>
    <property type="project" value="UniProtKB-KW"/>
</dbReference>
<comment type="similarity">
    <text evidence="1 5">Belongs to the 5-formyltetrahydrofolate cyclo-ligase family.</text>
</comment>
<dbReference type="Gene3D" id="3.40.50.10420">
    <property type="entry name" value="NagB/RpiA/CoA transferase-like"/>
    <property type="match status" value="1"/>
</dbReference>
<dbReference type="EMBL" id="AP023396">
    <property type="protein sequence ID" value="BCK58562.1"/>
    <property type="molecule type" value="Genomic_DNA"/>
</dbReference>
<dbReference type="GO" id="GO:0030272">
    <property type="term" value="F:5-formyltetrahydrofolate cyclo-ligase activity"/>
    <property type="evidence" value="ECO:0007669"/>
    <property type="project" value="UniProtKB-EC"/>
</dbReference>
<accession>A0A7G1KTZ8</accession>
<name>A0A7G1KTZ8_9NOCA</name>
<keyword evidence="2 4" id="KW-0547">Nucleotide-binding</keyword>
<keyword evidence="5" id="KW-0479">Metal-binding</keyword>
<dbReference type="InterPro" id="IPR037171">
    <property type="entry name" value="NagB/RpiA_transferase-like"/>
</dbReference>
<dbReference type="PANTHER" id="PTHR23407">
    <property type="entry name" value="ATPASE INHIBITOR/5-FORMYLTETRAHYDROFOLATE CYCLO-LIGASE"/>
    <property type="match status" value="1"/>
</dbReference>
<evidence type="ECO:0000313" key="7">
    <source>
        <dbReference type="Proteomes" id="UP000516173"/>
    </source>
</evidence>
<dbReference type="GO" id="GO:0009396">
    <property type="term" value="P:folic acid-containing compound biosynthetic process"/>
    <property type="evidence" value="ECO:0007669"/>
    <property type="project" value="TreeGrafter"/>
</dbReference>
<evidence type="ECO:0000256" key="2">
    <source>
        <dbReference type="ARBA" id="ARBA00022741"/>
    </source>
</evidence>
<comment type="cofactor">
    <cofactor evidence="5">
        <name>Mg(2+)</name>
        <dbReference type="ChEBI" id="CHEBI:18420"/>
    </cofactor>
</comment>
<dbReference type="KEGG" id="nwl:NWFMUON74_63340"/>
<keyword evidence="7" id="KW-1185">Reference proteome</keyword>
<organism evidence="6 7">
    <name type="scientific">Nocardia wallacei</name>
    <dbReference type="NCBI Taxonomy" id="480035"/>
    <lineage>
        <taxon>Bacteria</taxon>
        <taxon>Bacillati</taxon>
        <taxon>Actinomycetota</taxon>
        <taxon>Actinomycetes</taxon>
        <taxon>Mycobacteriales</taxon>
        <taxon>Nocardiaceae</taxon>
        <taxon>Nocardia</taxon>
    </lineage>
</organism>
<comment type="catalytic activity">
    <reaction evidence="5">
        <text>(6S)-5-formyl-5,6,7,8-tetrahydrofolate + ATP = (6R)-5,10-methenyltetrahydrofolate + ADP + phosphate</text>
        <dbReference type="Rhea" id="RHEA:10488"/>
        <dbReference type="ChEBI" id="CHEBI:30616"/>
        <dbReference type="ChEBI" id="CHEBI:43474"/>
        <dbReference type="ChEBI" id="CHEBI:57455"/>
        <dbReference type="ChEBI" id="CHEBI:57457"/>
        <dbReference type="ChEBI" id="CHEBI:456216"/>
        <dbReference type="EC" id="6.3.3.2"/>
    </reaction>
</comment>
<feature type="binding site" evidence="4">
    <location>
        <position position="80"/>
    </location>
    <ligand>
        <name>substrate</name>
    </ligand>
</feature>
<protein>
    <recommendedName>
        <fullName evidence="5">5-formyltetrahydrofolate cyclo-ligase</fullName>
        <ecNumber evidence="5">6.3.3.2</ecNumber>
    </recommendedName>
</protein>
<dbReference type="InterPro" id="IPR024185">
    <property type="entry name" value="FTHF_cligase-like_sf"/>
</dbReference>
<dbReference type="SUPFAM" id="SSF100950">
    <property type="entry name" value="NagB/RpiA/CoA transferase-like"/>
    <property type="match status" value="1"/>
</dbReference>
<evidence type="ECO:0000256" key="4">
    <source>
        <dbReference type="PIRSR" id="PIRSR006806-1"/>
    </source>
</evidence>
<evidence type="ECO:0000256" key="5">
    <source>
        <dbReference type="RuleBase" id="RU361279"/>
    </source>
</evidence>
<keyword evidence="3 4" id="KW-0067">ATP-binding</keyword>
<gene>
    <name evidence="6" type="ORF">NWFMUON74_63340</name>
</gene>
<dbReference type="Pfam" id="PF01812">
    <property type="entry name" value="5-FTHF_cyc-lig"/>
    <property type="match status" value="1"/>
</dbReference>
<proteinExistence type="inferred from homology"/>
<evidence type="ECO:0000313" key="6">
    <source>
        <dbReference type="EMBL" id="BCK58562.1"/>
    </source>
</evidence>
<evidence type="ECO:0000256" key="3">
    <source>
        <dbReference type="ARBA" id="ARBA00022840"/>
    </source>
</evidence>
<dbReference type="EC" id="6.3.3.2" evidence="5"/>
<dbReference type="AlphaFoldDB" id="A0A7G1KTZ8"/>
<reference evidence="6 7" key="1">
    <citation type="submission" date="2020-08" db="EMBL/GenBank/DDBJ databases">
        <title>Genome Sequencing of Nocardia wallacei strain FMUON74 and assembly.</title>
        <authorList>
            <person name="Toyokawa M."/>
            <person name="Uesaka K."/>
        </authorList>
    </citation>
    <scope>NUCLEOTIDE SEQUENCE [LARGE SCALE GENOMIC DNA]</scope>
    <source>
        <strain evidence="6 7">FMUON74</strain>
    </source>
</reference>
<dbReference type="RefSeq" id="WP_232110697.1">
    <property type="nucleotide sequence ID" value="NZ_AP023396.1"/>
</dbReference>
<dbReference type="Proteomes" id="UP000516173">
    <property type="component" value="Chromosome"/>
</dbReference>